<dbReference type="InterPro" id="IPR050884">
    <property type="entry name" value="CNP_phosphodiesterase-III"/>
</dbReference>
<gene>
    <name evidence="6" type="primary">cpdA_3</name>
    <name evidence="6" type="ORF">CLOSAC_30730</name>
</gene>
<dbReference type="GO" id="GO:0046872">
    <property type="term" value="F:metal ion binding"/>
    <property type="evidence" value="ECO:0007669"/>
    <property type="project" value="UniProtKB-KW"/>
</dbReference>
<protein>
    <submittedName>
        <fullName evidence="6">3',5'-cyclic adenosine monophosphate phosphodiesterase CpdA</fullName>
        <ecNumber evidence="6">3.1.4.17</ecNumber>
    </submittedName>
</protein>
<accession>A0A1S8N241</accession>
<evidence type="ECO:0000256" key="4">
    <source>
        <dbReference type="ARBA" id="ARBA00025742"/>
    </source>
</evidence>
<dbReference type="PANTHER" id="PTHR42988">
    <property type="entry name" value="PHOSPHOHYDROLASE"/>
    <property type="match status" value="1"/>
</dbReference>
<keyword evidence="2 6" id="KW-0378">Hydrolase</keyword>
<dbReference type="SUPFAM" id="SSF56300">
    <property type="entry name" value="Metallo-dependent phosphatases"/>
    <property type="match status" value="1"/>
</dbReference>
<evidence type="ECO:0000256" key="1">
    <source>
        <dbReference type="ARBA" id="ARBA00022723"/>
    </source>
</evidence>
<comment type="caution">
    <text evidence="6">The sequence shown here is derived from an EMBL/GenBank/DDBJ whole genome shotgun (WGS) entry which is preliminary data.</text>
</comment>
<dbReference type="Gene3D" id="3.60.21.10">
    <property type="match status" value="1"/>
</dbReference>
<evidence type="ECO:0000256" key="2">
    <source>
        <dbReference type="ARBA" id="ARBA00022801"/>
    </source>
</evidence>
<dbReference type="GO" id="GO:0004114">
    <property type="term" value="F:3',5'-cyclic-nucleotide phosphodiesterase activity"/>
    <property type="evidence" value="ECO:0007669"/>
    <property type="project" value="UniProtKB-EC"/>
</dbReference>
<name>A0A1S8N241_CLOSA</name>
<proteinExistence type="inferred from homology"/>
<organism evidence="6 7">
    <name type="scientific">Clostridium saccharobutylicum</name>
    <dbReference type="NCBI Taxonomy" id="169679"/>
    <lineage>
        <taxon>Bacteria</taxon>
        <taxon>Bacillati</taxon>
        <taxon>Bacillota</taxon>
        <taxon>Clostridia</taxon>
        <taxon>Eubacteriales</taxon>
        <taxon>Clostridiaceae</taxon>
        <taxon>Clostridium</taxon>
    </lineage>
</organism>
<dbReference type="Pfam" id="PF00149">
    <property type="entry name" value="Metallophos"/>
    <property type="match status" value="1"/>
</dbReference>
<reference evidence="6 7" key="1">
    <citation type="submission" date="2016-05" db="EMBL/GenBank/DDBJ databases">
        <title>Microbial solvent formation.</title>
        <authorList>
            <person name="Poehlein A."/>
            <person name="Montoya Solano J.D."/>
            <person name="Flitsch S."/>
            <person name="Krabben P."/>
            <person name="Duerre P."/>
            <person name="Daniel R."/>
        </authorList>
    </citation>
    <scope>NUCLEOTIDE SEQUENCE [LARGE SCALE GENOMIC DNA]</scope>
    <source>
        <strain evidence="6 7">L1-8</strain>
    </source>
</reference>
<dbReference type="PANTHER" id="PTHR42988:SF2">
    <property type="entry name" value="CYCLIC NUCLEOTIDE PHOSPHODIESTERASE CBUA0032-RELATED"/>
    <property type="match status" value="1"/>
</dbReference>
<dbReference type="Proteomes" id="UP000191154">
    <property type="component" value="Unassembled WGS sequence"/>
</dbReference>
<dbReference type="EMBL" id="LZYZ01000006">
    <property type="protein sequence ID" value="OOM10452.1"/>
    <property type="molecule type" value="Genomic_DNA"/>
</dbReference>
<dbReference type="InterPro" id="IPR004843">
    <property type="entry name" value="Calcineurin-like_PHP"/>
</dbReference>
<sequence length="195" mass="22232">MLNLQLLVIYKSLGISGTAFQRCIESDRKLLKESINLLNLAIDNILQSKANFVLISGDLTKDGEQLCHKQIVKSLSRLIQNGIKVYIIPGNHDINNPLSCKYEKDKTLPIKTVTSTEFEDIYKDFGYGDAIYCDRNSLSYVVEPVNNLWLIGLDTCRYKENKLHKGGIIGGKIYKEQKQWLLGILKEANKKRRLL</sequence>
<evidence type="ECO:0000313" key="6">
    <source>
        <dbReference type="EMBL" id="OOM10452.1"/>
    </source>
</evidence>
<feature type="domain" description="Calcineurin-like phosphoesterase" evidence="5">
    <location>
        <begin position="39"/>
        <end position="141"/>
    </location>
</feature>
<evidence type="ECO:0000313" key="7">
    <source>
        <dbReference type="Proteomes" id="UP000191154"/>
    </source>
</evidence>
<keyword evidence="1" id="KW-0479">Metal-binding</keyword>
<dbReference type="AlphaFoldDB" id="A0A1S8N241"/>
<dbReference type="InterPro" id="IPR029052">
    <property type="entry name" value="Metallo-depent_PP-like"/>
</dbReference>
<evidence type="ECO:0000259" key="5">
    <source>
        <dbReference type="Pfam" id="PF00149"/>
    </source>
</evidence>
<keyword evidence="3" id="KW-0408">Iron</keyword>
<comment type="similarity">
    <text evidence="4">Belongs to the cyclic nucleotide phosphodiesterase class-III family.</text>
</comment>
<dbReference type="EC" id="3.1.4.17" evidence="6"/>
<evidence type="ECO:0000256" key="3">
    <source>
        <dbReference type="ARBA" id="ARBA00023004"/>
    </source>
</evidence>